<evidence type="ECO:0000259" key="8">
    <source>
        <dbReference type="SMART" id="SM01117"/>
    </source>
</evidence>
<dbReference type="Gene3D" id="3.10.120.10">
    <property type="entry name" value="Cytochrome b5-like heme/steroid binding domain"/>
    <property type="match status" value="1"/>
</dbReference>
<evidence type="ECO:0000313" key="10">
    <source>
        <dbReference type="Proteomes" id="UP000199727"/>
    </source>
</evidence>
<dbReference type="InterPro" id="IPR036400">
    <property type="entry name" value="Cyt_B5-like_heme/steroid_sf"/>
</dbReference>
<dbReference type="SUPFAM" id="SSF55856">
    <property type="entry name" value="Cytochrome b5-like heme/steroid binding domain"/>
    <property type="match status" value="1"/>
</dbReference>
<dbReference type="AlphaFoldDB" id="A0A854Q7B2"/>
<feature type="domain" description="Cytochrome b5 heme-binding" evidence="8">
    <location>
        <begin position="94"/>
        <end position="208"/>
    </location>
</feature>
<gene>
    <name evidence="9" type="ORF">C361_06382</name>
</gene>
<evidence type="ECO:0000313" key="9">
    <source>
        <dbReference type="EMBL" id="OXG13191.1"/>
    </source>
</evidence>
<protein>
    <recommendedName>
        <fullName evidence="8">Cytochrome b5 heme-binding domain-containing protein</fullName>
    </recommendedName>
</protein>
<dbReference type="InterPro" id="IPR050577">
    <property type="entry name" value="MAPR/NEUFC/NENF-like"/>
</dbReference>
<dbReference type="Pfam" id="PF00173">
    <property type="entry name" value="Cyt-b5"/>
    <property type="match status" value="1"/>
</dbReference>
<keyword evidence="4" id="KW-0256">Endoplasmic reticulum</keyword>
<proteinExistence type="inferred from homology"/>
<evidence type="ECO:0000256" key="2">
    <source>
        <dbReference type="ARBA" id="ARBA00022617"/>
    </source>
</evidence>
<name>A0A854Q7B2_CRYNE</name>
<dbReference type="GO" id="GO:0016020">
    <property type="term" value="C:membrane"/>
    <property type="evidence" value="ECO:0007669"/>
    <property type="project" value="TreeGrafter"/>
</dbReference>
<comment type="similarity">
    <text evidence="6">Belongs to the cytochrome b5 family. MAPR subfamily.</text>
</comment>
<dbReference type="GO" id="GO:0005783">
    <property type="term" value="C:endoplasmic reticulum"/>
    <property type="evidence" value="ECO:0007669"/>
    <property type="project" value="UniProtKB-SubCell"/>
</dbReference>
<dbReference type="Proteomes" id="UP000199727">
    <property type="component" value="Unassembled WGS sequence"/>
</dbReference>
<dbReference type="FunFam" id="3.10.120.10:FF:000003">
    <property type="entry name" value="membrane-associated progesterone receptor component 1"/>
    <property type="match status" value="1"/>
</dbReference>
<dbReference type="SMART" id="SM01117">
    <property type="entry name" value="Cyt-b5"/>
    <property type="match status" value="1"/>
</dbReference>
<dbReference type="GO" id="GO:0046872">
    <property type="term" value="F:metal ion binding"/>
    <property type="evidence" value="ECO:0007669"/>
    <property type="project" value="UniProtKB-KW"/>
</dbReference>
<dbReference type="PANTHER" id="PTHR10281:SF72">
    <property type="entry name" value="NEUDESIN"/>
    <property type="match status" value="1"/>
</dbReference>
<keyword evidence="5" id="KW-0408">Iron</keyword>
<evidence type="ECO:0000256" key="6">
    <source>
        <dbReference type="ARBA" id="ARBA00038357"/>
    </source>
</evidence>
<evidence type="ECO:0000256" key="1">
    <source>
        <dbReference type="ARBA" id="ARBA00004240"/>
    </source>
</evidence>
<dbReference type="EMBL" id="AMKT01000083">
    <property type="protein sequence ID" value="OXG13191.1"/>
    <property type="molecule type" value="Genomic_DNA"/>
</dbReference>
<evidence type="ECO:0000256" key="7">
    <source>
        <dbReference type="SAM" id="MobiDB-lite"/>
    </source>
</evidence>
<feature type="region of interest" description="Disordered" evidence="7">
    <location>
        <begin position="1"/>
        <end position="30"/>
    </location>
</feature>
<evidence type="ECO:0000256" key="4">
    <source>
        <dbReference type="ARBA" id="ARBA00022824"/>
    </source>
</evidence>
<sequence length="210" mass="23141">MMEKRKKTEITTDTHARRPPRAVLPRGRQSAPAAARILPHSVTPMSLSNPLNLLLVPPFLFLAYRILVPPPPHGPPEYNALPAEHPHVICHSTFTPAQLAQYDGTKGDRILLAIMRVTPDGKIDPNGERTVFDVSAGKTFYGPDGVYGNFAGRDASRGMAKQSFEPEVLTPIDEPLDDLSDLTASEIENMRGWHQHFEGKYIVCGELVNG</sequence>
<feature type="compositionally biased region" description="Basic and acidic residues" evidence="7">
    <location>
        <begin position="1"/>
        <end position="16"/>
    </location>
</feature>
<keyword evidence="2" id="KW-0349">Heme</keyword>
<accession>A0A854Q7B2</accession>
<dbReference type="OrthoDB" id="547796at2759"/>
<reference evidence="9 10" key="1">
    <citation type="submission" date="2017-06" db="EMBL/GenBank/DDBJ databases">
        <title>Global population genomics of the pathogenic fungus Cryptococcus neoformans var. grubii.</title>
        <authorList>
            <person name="Cuomo C."/>
            <person name="Litvintseva A."/>
            <person name="Chen Y."/>
            <person name="Young S."/>
            <person name="Zeng Q."/>
            <person name="Chapman S."/>
            <person name="Gujja S."/>
            <person name="Saif S."/>
            <person name="Birren B."/>
        </authorList>
    </citation>
    <scope>NUCLEOTIDE SEQUENCE [LARGE SCALE GENOMIC DNA]</scope>
    <source>
        <strain evidence="9 10">Tu259-1</strain>
    </source>
</reference>
<comment type="caution">
    <text evidence="9">The sequence shown here is derived from an EMBL/GenBank/DDBJ whole genome shotgun (WGS) entry which is preliminary data.</text>
</comment>
<dbReference type="PANTHER" id="PTHR10281">
    <property type="entry name" value="MEMBRANE-ASSOCIATED PROGESTERONE RECEPTOR COMPONENT-RELATED"/>
    <property type="match status" value="1"/>
</dbReference>
<comment type="subcellular location">
    <subcellularLocation>
        <location evidence="1">Endoplasmic reticulum</location>
    </subcellularLocation>
</comment>
<evidence type="ECO:0000256" key="5">
    <source>
        <dbReference type="ARBA" id="ARBA00023004"/>
    </source>
</evidence>
<organism evidence="9 10">
    <name type="scientific">Cryptococcus neoformans Tu259-1</name>
    <dbReference type="NCBI Taxonomy" id="1230072"/>
    <lineage>
        <taxon>Eukaryota</taxon>
        <taxon>Fungi</taxon>
        <taxon>Dikarya</taxon>
        <taxon>Basidiomycota</taxon>
        <taxon>Agaricomycotina</taxon>
        <taxon>Tremellomycetes</taxon>
        <taxon>Tremellales</taxon>
        <taxon>Cryptococcaceae</taxon>
        <taxon>Cryptococcus</taxon>
        <taxon>Cryptococcus neoformans species complex</taxon>
    </lineage>
</organism>
<keyword evidence="3" id="KW-0479">Metal-binding</keyword>
<dbReference type="GO" id="GO:0020037">
    <property type="term" value="F:heme binding"/>
    <property type="evidence" value="ECO:0007669"/>
    <property type="project" value="UniProtKB-ARBA"/>
</dbReference>
<dbReference type="InterPro" id="IPR001199">
    <property type="entry name" value="Cyt_B5-like_heme/steroid-bd"/>
</dbReference>
<evidence type="ECO:0000256" key="3">
    <source>
        <dbReference type="ARBA" id="ARBA00022723"/>
    </source>
</evidence>